<dbReference type="NCBIfam" id="TIGR02170">
    <property type="entry name" value="thyX"/>
    <property type="match status" value="1"/>
</dbReference>
<dbReference type="PANTHER" id="PTHR34934">
    <property type="entry name" value="FLAVIN-DEPENDENT THYMIDYLATE SYNTHASE"/>
    <property type="match status" value="1"/>
</dbReference>
<dbReference type="GO" id="GO:0006231">
    <property type="term" value="P:dTMP biosynthetic process"/>
    <property type="evidence" value="ECO:0007669"/>
    <property type="project" value="InterPro"/>
</dbReference>
<dbReference type="GO" id="GO:0050660">
    <property type="term" value="F:flavin adenine dinucleotide binding"/>
    <property type="evidence" value="ECO:0007669"/>
    <property type="project" value="InterPro"/>
</dbReference>
<dbReference type="GO" id="GO:0050797">
    <property type="term" value="F:thymidylate synthase (FAD) activity"/>
    <property type="evidence" value="ECO:0007669"/>
    <property type="project" value="InterPro"/>
</dbReference>
<dbReference type="SUPFAM" id="SSF69796">
    <property type="entry name" value="Thymidylate synthase-complementing protein Thy1"/>
    <property type="match status" value="1"/>
</dbReference>
<organism evidence="2 3">
    <name type="scientific">Geodia barretti</name>
    <name type="common">Barrett's horny sponge</name>
    <dbReference type="NCBI Taxonomy" id="519541"/>
    <lineage>
        <taxon>Eukaryota</taxon>
        <taxon>Metazoa</taxon>
        <taxon>Porifera</taxon>
        <taxon>Demospongiae</taxon>
        <taxon>Heteroscleromorpha</taxon>
        <taxon>Tetractinellida</taxon>
        <taxon>Astrophorina</taxon>
        <taxon>Geodiidae</taxon>
        <taxon>Geodia</taxon>
    </lineage>
</organism>
<dbReference type="GO" id="GO:0070402">
    <property type="term" value="F:NADPH binding"/>
    <property type="evidence" value="ECO:0007669"/>
    <property type="project" value="TreeGrafter"/>
</dbReference>
<sequence length="239" mass="27072">MGDDAAIVQAARVSYGAGTRKVREDRALIRYLLRHRHTTPFEMCELKLHIKAPIFVARQWLRHRTASVNEYSARYSRLDREFYVPDADHLQSVHEEQIGRQRASSSGMDDLFGSTEAVEDDTGAPKDPDRAGLARELARAALPVNYYTQFYWKIDLHNLLHFLSLRADAHAQYEIRAYADVILDKIVMSWVPATYQPSATMRWTPLRSPQAGSPWSSACWPARRSIRRVAGSPSASGAS</sequence>
<dbReference type="PANTHER" id="PTHR34934:SF1">
    <property type="entry name" value="FLAVIN-DEPENDENT THYMIDYLATE SYNTHASE"/>
    <property type="match status" value="1"/>
</dbReference>
<evidence type="ECO:0000256" key="1">
    <source>
        <dbReference type="SAM" id="MobiDB-lite"/>
    </source>
</evidence>
<accession>A0AA35QX00</accession>
<dbReference type="Pfam" id="PF02511">
    <property type="entry name" value="Thy1"/>
    <property type="match status" value="1"/>
</dbReference>
<dbReference type="InterPro" id="IPR003669">
    <property type="entry name" value="Thymidylate_synthase_ThyX"/>
</dbReference>
<dbReference type="HAMAP" id="MF_01408">
    <property type="entry name" value="ThyX"/>
    <property type="match status" value="1"/>
</dbReference>
<gene>
    <name evidence="2" type="ORF">GBAR_LOCUS1490</name>
</gene>
<dbReference type="GO" id="GO:0004799">
    <property type="term" value="F:thymidylate synthase activity"/>
    <property type="evidence" value="ECO:0007669"/>
    <property type="project" value="TreeGrafter"/>
</dbReference>
<dbReference type="Proteomes" id="UP001174909">
    <property type="component" value="Unassembled WGS sequence"/>
</dbReference>
<name>A0AA35QX00_GEOBA</name>
<proteinExistence type="inferred from homology"/>
<reference evidence="2" key="1">
    <citation type="submission" date="2023-03" db="EMBL/GenBank/DDBJ databases">
        <authorList>
            <person name="Steffen K."/>
            <person name="Cardenas P."/>
        </authorList>
    </citation>
    <scope>NUCLEOTIDE SEQUENCE</scope>
</reference>
<keyword evidence="3" id="KW-1185">Reference proteome</keyword>
<dbReference type="PROSITE" id="PS51331">
    <property type="entry name" value="THYX"/>
    <property type="match status" value="1"/>
</dbReference>
<dbReference type="InterPro" id="IPR036098">
    <property type="entry name" value="Thymidylate_synthase_ThyX_sf"/>
</dbReference>
<dbReference type="EMBL" id="CASHTH010000217">
    <property type="protein sequence ID" value="CAI7994555.1"/>
    <property type="molecule type" value="Genomic_DNA"/>
</dbReference>
<evidence type="ECO:0000313" key="2">
    <source>
        <dbReference type="EMBL" id="CAI7994555.1"/>
    </source>
</evidence>
<evidence type="ECO:0000313" key="3">
    <source>
        <dbReference type="Proteomes" id="UP001174909"/>
    </source>
</evidence>
<protein>
    <submittedName>
        <fullName evidence="2">Flavin-dependent thymidylate synthase</fullName>
    </submittedName>
</protein>
<comment type="caution">
    <text evidence="2">The sequence shown here is derived from an EMBL/GenBank/DDBJ whole genome shotgun (WGS) entry which is preliminary data.</text>
</comment>
<dbReference type="AlphaFoldDB" id="A0AA35QX00"/>
<dbReference type="Gene3D" id="3.30.1360.170">
    <property type="match status" value="1"/>
</dbReference>
<feature type="region of interest" description="Disordered" evidence="1">
    <location>
        <begin position="98"/>
        <end position="130"/>
    </location>
</feature>
<dbReference type="CDD" id="cd20175">
    <property type="entry name" value="ThyX"/>
    <property type="match status" value="1"/>
</dbReference>